<comment type="caution">
    <text evidence="2">The sequence shown here is derived from an EMBL/GenBank/DDBJ whole genome shotgun (WGS) entry which is preliminary data.</text>
</comment>
<evidence type="ECO:0000313" key="2">
    <source>
        <dbReference type="EMBL" id="TWF73716.1"/>
    </source>
</evidence>
<sequence>MASAEQIIWLSDGTCGLGPLREDLAEEYWRWDEDPTSLIGYGRPVPESLKSRTQGLQQQLLGRNIRFTVYDVTEAGNPVPSGMTTLQPDNYVRTAEYILVIAPEARGKGLATRATRLTLDFGFHVANLRSIWLKVLAPNKSAVRVYENAGFEHVGALRQAGYWRGAVCDELIMDALAADFSGPSVLASDSKAPSGA</sequence>
<keyword evidence="2" id="KW-0808">Transferase</keyword>
<organism evidence="2 3">
    <name type="scientific">Kitasatospora viridis</name>
    <dbReference type="NCBI Taxonomy" id="281105"/>
    <lineage>
        <taxon>Bacteria</taxon>
        <taxon>Bacillati</taxon>
        <taxon>Actinomycetota</taxon>
        <taxon>Actinomycetes</taxon>
        <taxon>Kitasatosporales</taxon>
        <taxon>Streptomycetaceae</taxon>
        <taxon>Kitasatospora</taxon>
    </lineage>
</organism>
<dbReference type="PANTHER" id="PTHR43415">
    <property type="entry name" value="SPERMIDINE N(1)-ACETYLTRANSFERASE"/>
    <property type="match status" value="1"/>
</dbReference>
<evidence type="ECO:0000259" key="1">
    <source>
        <dbReference type="PROSITE" id="PS51186"/>
    </source>
</evidence>
<reference evidence="2 3" key="1">
    <citation type="submission" date="2019-06" db="EMBL/GenBank/DDBJ databases">
        <title>Sequencing the genomes of 1000 actinobacteria strains.</title>
        <authorList>
            <person name="Klenk H.-P."/>
        </authorList>
    </citation>
    <scope>NUCLEOTIDE SEQUENCE [LARGE SCALE GENOMIC DNA]</scope>
    <source>
        <strain evidence="2 3">DSM 44826</strain>
    </source>
</reference>
<evidence type="ECO:0000313" key="3">
    <source>
        <dbReference type="Proteomes" id="UP000317940"/>
    </source>
</evidence>
<dbReference type="GO" id="GO:0016747">
    <property type="term" value="F:acyltransferase activity, transferring groups other than amino-acyl groups"/>
    <property type="evidence" value="ECO:0007669"/>
    <property type="project" value="InterPro"/>
</dbReference>
<dbReference type="Proteomes" id="UP000317940">
    <property type="component" value="Unassembled WGS sequence"/>
</dbReference>
<accession>A0A561SFQ8</accession>
<keyword evidence="3" id="KW-1185">Reference proteome</keyword>
<dbReference type="OrthoDB" id="9814648at2"/>
<dbReference type="PROSITE" id="PS51186">
    <property type="entry name" value="GNAT"/>
    <property type="match status" value="1"/>
</dbReference>
<name>A0A561SFQ8_9ACTN</name>
<dbReference type="InterPro" id="IPR016181">
    <property type="entry name" value="Acyl_CoA_acyltransferase"/>
</dbReference>
<dbReference type="RefSeq" id="WP_145910657.1">
    <property type="nucleotide sequence ID" value="NZ_BAAAMZ010000001.1"/>
</dbReference>
<proteinExistence type="predicted"/>
<feature type="domain" description="N-acetyltransferase" evidence="1">
    <location>
        <begin position="15"/>
        <end position="174"/>
    </location>
</feature>
<dbReference type="Pfam" id="PF13302">
    <property type="entry name" value="Acetyltransf_3"/>
    <property type="match status" value="1"/>
</dbReference>
<protein>
    <submittedName>
        <fullName evidence="2">RimJ/RimL family protein N-acetyltransferase</fullName>
    </submittedName>
</protein>
<dbReference type="EMBL" id="VIWT01000005">
    <property type="protein sequence ID" value="TWF73716.1"/>
    <property type="molecule type" value="Genomic_DNA"/>
</dbReference>
<gene>
    <name evidence="2" type="ORF">FHX73_15343</name>
</gene>
<dbReference type="PANTHER" id="PTHR43415:SF3">
    <property type="entry name" value="GNAT-FAMILY ACETYLTRANSFERASE"/>
    <property type="match status" value="1"/>
</dbReference>
<dbReference type="SUPFAM" id="SSF55729">
    <property type="entry name" value="Acyl-CoA N-acyltransferases (Nat)"/>
    <property type="match status" value="1"/>
</dbReference>
<dbReference type="AlphaFoldDB" id="A0A561SFQ8"/>
<dbReference type="Gene3D" id="3.40.630.30">
    <property type="match status" value="1"/>
</dbReference>
<dbReference type="InterPro" id="IPR000182">
    <property type="entry name" value="GNAT_dom"/>
</dbReference>